<reference evidence="1 2" key="1">
    <citation type="submission" date="2024-02" db="EMBL/GenBank/DDBJ databases">
        <authorList>
            <person name="Vignale AGUSTIN F."/>
            <person name="Sosa J E."/>
            <person name="Modenutti C."/>
        </authorList>
    </citation>
    <scope>NUCLEOTIDE SEQUENCE [LARGE SCALE GENOMIC DNA]</scope>
</reference>
<comment type="caution">
    <text evidence="1">The sequence shown here is derived from an EMBL/GenBank/DDBJ whole genome shotgun (WGS) entry which is preliminary data.</text>
</comment>
<dbReference type="Proteomes" id="UP001642360">
    <property type="component" value="Unassembled WGS sequence"/>
</dbReference>
<organism evidence="1 2">
    <name type="scientific">Ilex paraguariensis</name>
    <name type="common">yerba mate</name>
    <dbReference type="NCBI Taxonomy" id="185542"/>
    <lineage>
        <taxon>Eukaryota</taxon>
        <taxon>Viridiplantae</taxon>
        <taxon>Streptophyta</taxon>
        <taxon>Embryophyta</taxon>
        <taxon>Tracheophyta</taxon>
        <taxon>Spermatophyta</taxon>
        <taxon>Magnoliopsida</taxon>
        <taxon>eudicotyledons</taxon>
        <taxon>Gunneridae</taxon>
        <taxon>Pentapetalae</taxon>
        <taxon>asterids</taxon>
        <taxon>campanulids</taxon>
        <taxon>Aquifoliales</taxon>
        <taxon>Aquifoliaceae</taxon>
        <taxon>Ilex</taxon>
    </lineage>
</organism>
<keyword evidence="2" id="KW-1185">Reference proteome</keyword>
<gene>
    <name evidence="1" type="ORF">ILEXP_LOCUS42642</name>
</gene>
<accession>A0ABC8TU45</accession>
<evidence type="ECO:0000313" key="2">
    <source>
        <dbReference type="Proteomes" id="UP001642360"/>
    </source>
</evidence>
<evidence type="ECO:0000313" key="1">
    <source>
        <dbReference type="EMBL" id="CAK9172941.1"/>
    </source>
</evidence>
<name>A0ABC8TU45_9AQUA</name>
<proteinExistence type="predicted"/>
<sequence>MPGDQPHFLDYLKKFRFAVNREKTAWSLSYSGVRVVWNLGFGELFHDWELEYMYYAIMLVTDVDLDRCRLVRRLC</sequence>
<dbReference type="EMBL" id="CAUOFW020006113">
    <property type="protein sequence ID" value="CAK9172941.1"/>
    <property type="molecule type" value="Genomic_DNA"/>
</dbReference>
<dbReference type="AlphaFoldDB" id="A0ABC8TU45"/>
<protein>
    <submittedName>
        <fullName evidence="1">Uncharacterized protein</fullName>
    </submittedName>
</protein>